<dbReference type="Pfam" id="PF00534">
    <property type="entry name" value="Glycos_transf_1"/>
    <property type="match status" value="1"/>
</dbReference>
<feature type="domain" description="Glycosyl transferase family 1" evidence="1">
    <location>
        <begin position="216"/>
        <end position="379"/>
    </location>
</feature>
<organism evidence="2">
    <name type="scientific">hydrothermal vent metagenome</name>
    <dbReference type="NCBI Taxonomy" id="652676"/>
    <lineage>
        <taxon>unclassified sequences</taxon>
        <taxon>metagenomes</taxon>
        <taxon>ecological metagenomes</taxon>
    </lineage>
</organism>
<evidence type="ECO:0000259" key="1">
    <source>
        <dbReference type="Pfam" id="PF00534"/>
    </source>
</evidence>
<gene>
    <name evidence="2" type="ORF">MNBD_GAMMA11-234</name>
</gene>
<dbReference type="InterPro" id="IPR001296">
    <property type="entry name" value="Glyco_trans_1"/>
</dbReference>
<dbReference type="EMBL" id="UOFG01000179">
    <property type="protein sequence ID" value="VAW62711.1"/>
    <property type="molecule type" value="Genomic_DNA"/>
</dbReference>
<dbReference type="GO" id="GO:0016757">
    <property type="term" value="F:glycosyltransferase activity"/>
    <property type="evidence" value="ECO:0007669"/>
    <property type="project" value="InterPro"/>
</dbReference>
<evidence type="ECO:0000313" key="2">
    <source>
        <dbReference type="EMBL" id="VAW62711.1"/>
    </source>
</evidence>
<proteinExistence type="predicted"/>
<accession>A0A3B0X4S6</accession>
<dbReference type="Gene3D" id="3.40.50.2000">
    <property type="entry name" value="Glycogen Phosphorylase B"/>
    <property type="match status" value="1"/>
</dbReference>
<protein>
    <recommendedName>
        <fullName evidence="1">Glycosyl transferase family 1 domain-containing protein</fullName>
    </recommendedName>
</protein>
<sequence>MNSFTVLIIETALSGHRGEYVRWITCSFLEKKYKVILALPEDAIKHQSIDGLSDPMLKIVPFEKVLPGGVYHWIKKTGLIGSDYFHYVLFKKIFKKISNNESIDGVFIPFIDYALYSISVLGSPFPRCKFTGISMRPDFHYAALGLNVPVRRGANIKKYIFNRLLSNPELTSLLTLDEAMFQYYSETTPGKLQLLPEPAEYVKPDNLTVERVQADLHLSQGAKKILVYGSLTKRKGIINLLKAILRLDDSCGFQAVFAGKMEDEVLVELSKDDYKLLLENKRLLVIDRFISSEEESVLFSTAYCCWLGYIGHYRASGVLIQSCHYKLPVLATNEGIIGWQVGKYAPGILMDAYSVDDIHQSIESMLYDEKAYFYYKNNAGKAFVANTFRNAKMITGCSFGDFSTE</sequence>
<reference evidence="2" key="1">
    <citation type="submission" date="2018-06" db="EMBL/GenBank/DDBJ databases">
        <authorList>
            <person name="Zhirakovskaya E."/>
        </authorList>
    </citation>
    <scope>NUCLEOTIDE SEQUENCE</scope>
</reference>
<dbReference type="AlphaFoldDB" id="A0A3B0X4S6"/>
<dbReference type="SUPFAM" id="SSF53756">
    <property type="entry name" value="UDP-Glycosyltransferase/glycogen phosphorylase"/>
    <property type="match status" value="1"/>
</dbReference>
<name>A0A3B0X4S6_9ZZZZ</name>